<feature type="domain" description="ATP-dependent DNA ligase family profile" evidence="4">
    <location>
        <begin position="104"/>
        <end position="237"/>
    </location>
</feature>
<reference evidence="5 6" key="1">
    <citation type="submission" date="2020-04" db="EMBL/GenBank/DDBJ databases">
        <title>Paenibacillus algicola sp. nov., a novel marine bacterium producing alginate lyase.</title>
        <authorList>
            <person name="Huang H."/>
        </authorList>
    </citation>
    <scope>NUCLEOTIDE SEQUENCE [LARGE SCALE GENOMIC DNA]</scope>
    <source>
        <strain evidence="5 6">L7-75</strain>
    </source>
</reference>
<dbReference type="SUPFAM" id="SSF50249">
    <property type="entry name" value="Nucleic acid-binding proteins"/>
    <property type="match status" value="1"/>
</dbReference>
<dbReference type="InterPro" id="IPR050191">
    <property type="entry name" value="ATP-dep_DNA_ligase"/>
</dbReference>
<evidence type="ECO:0000256" key="3">
    <source>
        <dbReference type="ARBA" id="ARBA00034003"/>
    </source>
</evidence>
<evidence type="ECO:0000313" key="5">
    <source>
        <dbReference type="EMBL" id="NMO96289.1"/>
    </source>
</evidence>
<dbReference type="GO" id="GO:0005524">
    <property type="term" value="F:ATP binding"/>
    <property type="evidence" value="ECO:0007669"/>
    <property type="project" value="InterPro"/>
</dbReference>
<dbReference type="GO" id="GO:0006310">
    <property type="term" value="P:DNA recombination"/>
    <property type="evidence" value="ECO:0007669"/>
    <property type="project" value="InterPro"/>
</dbReference>
<dbReference type="EMBL" id="JABBPN010000008">
    <property type="protein sequence ID" value="NMO96289.1"/>
    <property type="molecule type" value="Genomic_DNA"/>
</dbReference>
<dbReference type="CDD" id="cd07906">
    <property type="entry name" value="Adenylation_DNA_ligase_LigD_LigC"/>
    <property type="match status" value="1"/>
</dbReference>
<comment type="caution">
    <text evidence="5">The sequence shown here is derived from an EMBL/GenBank/DDBJ whole genome shotgun (WGS) entry which is preliminary data.</text>
</comment>
<dbReference type="InterPro" id="IPR012340">
    <property type="entry name" value="NA-bd_OB-fold"/>
</dbReference>
<dbReference type="Gene3D" id="3.30.470.30">
    <property type="entry name" value="DNA ligase/mRNA capping enzyme"/>
    <property type="match status" value="1"/>
</dbReference>
<comment type="catalytic activity">
    <reaction evidence="3">
        <text>ATP + (deoxyribonucleotide)n-3'-hydroxyl + 5'-phospho-(deoxyribonucleotide)m = (deoxyribonucleotide)n+m + AMP + diphosphate.</text>
        <dbReference type="EC" id="6.5.1.1"/>
    </reaction>
</comment>
<sequence>MEQLNPMSPLLVTCLPEGSEWSYQLKWDGFRILASCEEGQVQLFSKQMSDKTEIYPEITQALQHKTGRFVIDGEAVVLDPVTGNPSFQRMQQRDKLHDSGAIRRAVQSHPVHYMIFDLLYADGEDLRHLPFVQRAARLISLTQDWKAPLYRCEQYDDAEILWDWVDSHKFEGVIAKRNQSVYGQGKDHQDWFKRKTVHRSTVQIIGILMKEGRISSLVMCHNGQYHGRVSSGLNGSIKQSLSVLETTNSADHYFDTWPEGVRNQDVRWLRNLLQAEVEGRELTAAELLRHPRIISIEGVNHDRSRQAKDRRK</sequence>
<dbReference type="PANTHER" id="PTHR45674">
    <property type="entry name" value="DNA LIGASE 1/3 FAMILY MEMBER"/>
    <property type="match status" value="1"/>
</dbReference>
<dbReference type="SUPFAM" id="SSF56091">
    <property type="entry name" value="DNA ligase/mRNA capping enzyme, catalytic domain"/>
    <property type="match status" value="1"/>
</dbReference>
<dbReference type="GO" id="GO:0006281">
    <property type="term" value="P:DNA repair"/>
    <property type="evidence" value="ECO:0007669"/>
    <property type="project" value="InterPro"/>
</dbReference>
<comment type="similarity">
    <text evidence="1">Belongs to the ATP-dependent DNA ligase family.</text>
</comment>
<accession>A0A848M7P5</accession>
<proteinExistence type="inferred from homology"/>
<evidence type="ECO:0000313" key="6">
    <source>
        <dbReference type="Proteomes" id="UP000565468"/>
    </source>
</evidence>
<name>A0A848M7P5_PAELE</name>
<protein>
    <submittedName>
        <fullName evidence="5">DNA ligase</fullName>
    </submittedName>
</protein>
<dbReference type="Gene3D" id="2.40.50.140">
    <property type="entry name" value="Nucleic acid-binding proteins"/>
    <property type="match status" value="1"/>
</dbReference>
<evidence type="ECO:0000256" key="2">
    <source>
        <dbReference type="ARBA" id="ARBA00022598"/>
    </source>
</evidence>
<gene>
    <name evidence="5" type="ORF">HII30_10950</name>
</gene>
<dbReference type="InterPro" id="IPR012310">
    <property type="entry name" value="DNA_ligase_ATP-dep_cent"/>
</dbReference>
<organism evidence="5 6">
    <name type="scientific">Paenibacillus lemnae</name>
    <dbReference type="NCBI Taxonomy" id="1330551"/>
    <lineage>
        <taxon>Bacteria</taxon>
        <taxon>Bacillati</taxon>
        <taxon>Bacillota</taxon>
        <taxon>Bacilli</taxon>
        <taxon>Bacillales</taxon>
        <taxon>Paenibacillaceae</taxon>
        <taxon>Paenibacillus</taxon>
    </lineage>
</organism>
<dbReference type="PANTHER" id="PTHR45674:SF4">
    <property type="entry name" value="DNA LIGASE 1"/>
    <property type="match status" value="1"/>
</dbReference>
<dbReference type="PROSITE" id="PS50160">
    <property type="entry name" value="DNA_LIGASE_A3"/>
    <property type="match status" value="1"/>
</dbReference>
<keyword evidence="2 5" id="KW-0436">Ligase</keyword>
<dbReference type="Proteomes" id="UP000565468">
    <property type="component" value="Unassembled WGS sequence"/>
</dbReference>
<dbReference type="RefSeq" id="WP_169505069.1">
    <property type="nucleotide sequence ID" value="NZ_JABBPN010000008.1"/>
</dbReference>
<dbReference type="GO" id="GO:0003910">
    <property type="term" value="F:DNA ligase (ATP) activity"/>
    <property type="evidence" value="ECO:0007669"/>
    <property type="project" value="UniProtKB-EC"/>
</dbReference>
<dbReference type="Pfam" id="PF01068">
    <property type="entry name" value="DNA_ligase_A_M"/>
    <property type="match status" value="1"/>
</dbReference>
<evidence type="ECO:0000256" key="1">
    <source>
        <dbReference type="ARBA" id="ARBA00007572"/>
    </source>
</evidence>
<evidence type="ECO:0000259" key="4">
    <source>
        <dbReference type="PROSITE" id="PS50160"/>
    </source>
</evidence>
<dbReference type="AlphaFoldDB" id="A0A848M7P5"/>
<dbReference type="Gene3D" id="3.30.1490.70">
    <property type="match status" value="1"/>
</dbReference>
<keyword evidence="6" id="KW-1185">Reference proteome</keyword>